<feature type="domain" description="Amidase" evidence="1">
    <location>
        <begin position="30"/>
        <end position="443"/>
    </location>
</feature>
<dbReference type="AlphaFoldDB" id="A0A7X1NC40"/>
<comment type="caution">
    <text evidence="2">The sequence shown here is derived from an EMBL/GenBank/DDBJ whole genome shotgun (WGS) entry which is preliminary data.</text>
</comment>
<organism evidence="2 3">
    <name type="scientific">Paraburkholderia franconis</name>
    <dbReference type="NCBI Taxonomy" id="2654983"/>
    <lineage>
        <taxon>Bacteria</taxon>
        <taxon>Pseudomonadati</taxon>
        <taxon>Pseudomonadota</taxon>
        <taxon>Betaproteobacteria</taxon>
        <taxon>Burkholderiales</taxon>
        <taxon>Burkholderiaceae</taxon>
        <taxon>Paraburkholderia</taxon>
    </lineage>
</organism>
<keyword evidence="3" id="KW-1185">Reference proteome</keyword>
<keyword evidence="2" id="KW-0378">Hydrolase</keyword>
<dbReference type="InterPro" id="IPR000120">
    <property type="entry name" value="Amidase"/>
</dbReference>
<dbReference type="GO" id="GO:0004040">
    <property type="term" value="F:amidase activity"/>
    <property type="evidence" value="ECO:0007669"/>
    <property type="project" value="UniProtKB-EC"/>
</dbReference>
<accession>A0A7X1NC40</accession>
<dbReference type="Gene3D" id="3.90.1300.10">
    <property type="entry name" value="Amidase signature (AS) domain"/>
    <property type="match status" value="1"/>
</dbReference>
<protein>
    <submittedName>
        <fullName evidence="2">Amidase</fullName>
        <ecNumber evidence="2">3.5.1.4</ecNumber>
    </submittedName>
</protein>
<dbReference type="Pfam" id="PF01425">
    <property type="entry name" value="Amidase"/>
    <property type="match status" value="1"/>
</dbReference>
<sequence length="455" mass="48825">MSIENAKNYRFQTALRLARSFSEGKVDPVEVTRHALAKAEESPSVFLTVTAERALNEAAESAARWQNGKPLSALDGVPIAWKDLFDIAGTVTTAGSRVFSERPIATADAPLVAMAAASGMVCIGKTTLSEFAYSGLGLNPHFGTPTNPFLDNGRRAPGGSSSGAAIAVAMGIVPIAVGTDTAGSIRVPCAFNGLTGYRSTRGRYDARGTISLAASFDTIGPIARNVADCVAFDDALKRATTPQTPHTLEGARFIVDPSLVARYDVTPDVERNFHGYITRLKHLGAFVGERELNSLGDVFKLIRERGWMGGLEAFALYRDLLDSPDAQRIDQHVRARLELARDVPVSRLEELQLRRTELRKSFALDLGGATLAMPTVAHVAPDLSKPERDPELFIRVNLATLAMTMLGSFLDTPTIAMPTGADPSGLPTGVQLMRQEGDDLKLLSLCLSIEAAFRS</sequence>
<dbReference type="RefSeq" id="WP_152761085.1">
    <property type="nucleotide sequence ID" value="NZ_WHNP01000018.1"/>
</dbReference>
<dbReference type="EC" id="3.5.1.4" evidence="2"/>
<reference evidence="2 3" key="1">
    <citation type="submission" date="2019-10" db="EMBL/GenBank/DDBJ databases">
        <title>Paraburkholderia sp. isolated from nodules of Mimosa pudica from Brazilian Atlantic Forest soils.</title>
        <authorList>
            <person name="Paulitsch F."/>
            <person name="Hungria M."/>
            <person name="Dall'Agnol R."/>
        </authorList>
    </citation>
    <scope>NUCLEOTIDE SEQUENCE [LARGE SCALE GENOMIC DNA]</scope>
    <source>
        <strain evidence="2 3">CNPSo 3157</strain>
    </source>
</reference>
<dbReference type="PANTHER" id="PTHR11895">
    <property type="entry name" value="TRANSAMIDASE"/>
    <property type="match status" value="1"/>
</dbReference>
<dbReference type="InterPro" id="IPR036928">
    <property type="entry name" value="AS_sf"/>
</dbReference>
<evidence type="ECO:0000313" key="2">
    <source>
        <dbReference type="EMBL" id="MPW19247.1"/>
    </source>
</evidence>
<gene>
    <name evidence="2" type="ORF">GCT13_20680</name>
</gene>
<evidence type="ECO:0000313" key="3">
    <source>
        <dbReference type="Proteomes" id="UP000484381"/>
    </source>
</evidence>
<dbReference type="SUPFAM" id="SSF75304">
    <property type="entry name" value="Amidase signature (AS) enzymes"/>
    <property type="match status" value="1"/>
</dbReference>
<dbReference type="NCBIfam" id="NF004766">
    <property type="entry name" value="PRK06102.1"/>
    <property type="match status" value="1"/>
</dbReference>
<dbReference type="EMBL" id="WHNP01000018">
    <property type="protein sequence ID" value="MPW19247.1"/>
    <property type="molecule type" value="Genomic_DNA"/>
</dbReference>
<name>A0A7X1NC40_9BURK</name>
<dbReference type="Proteomes" id="UP000484381">
    <property type="component" value="Unassembled WGS sequence"/>
</dbReference>
<proteinExistence type="predicted"/>
<dbReference type="PANTHER" id="PTHR11895:SF176">
    <property type="entry name" value="AMIDASE AMID-RELATED"/>
    <property type="match status" value="1"/>
</dbReference>
<dbReference type="InterPro" id="IPR023631">
    <property type="entry name" value="Amidase_dom"/>
</dbReference>
<evidence type="ECO:0000259" key="1">
    <source>
        <dbReference type="Pfam" id="PF01425"/>
    </source>
</evidence>